<dbReference type="InterPro" id="IPR051683">
    <property type="entry name" value="Enoyl-CoA_Hydratase/Isomerase"/>
</dbReference>
<accession>A0A6B0Y6W1</accession>
<dbReference type="SUPFAM" id="SSF52096">
    <property type="entry name" value="ClpP/crotonase"/>
    <property type="match status" value="1"/>
</dbReference>
<dbReference type="GO" id="GO:0003824">
    <property type="term" value="F:catalytic activity"/>
    <property type="evidence" value="ECO:0007669"/>
    <property type="project" value="UniProtKB-ARBA"/>
</dbReference>
<name>A0A6B0Y6W1_9RHOB</name>
<dbReference type="EMBL" id="VXRY01000511">
    <property type="protein sequence ID" value="MXY34866.1"/>
    <property type="molecule type" value="Genomic_DNA"/>
</dbReference>
<sequence length="266" mass="28517">MEEFRAISVEVDERGVADLRLNNPERRNALSAQMMDELAAFARLARDRNDIRVVVLSGAGGTFCAGADLTWMKAQINANRETRIAEARRLAMMLKDLNELPLPLVGRLEGAALGGGVGMACVCDIAIASRDCRIGLTETRLGLIPATIGPYVVARMGEARARQVVMSGRTFGGDEAAALGIVARSVKPEDMGAAISDEVAPYLQLPQGPPGHAKALVRSLGPRIDEAVIDASIKRLADTWESEEAREGVAAFLEKRKPRWVGTEGA</sequence>
<comment type="caution">
    <text evidence="2">The sequence shown here is derived from an EMBL/GenBank/DDBJ whole genome shotgun (WGS) entry which is preliminary data.</text>
</comment>
<dbReference type="Gene3D" id="3.90.226.10">
    <property type="entry name" value="2-enoyl-CoA Hydratase, Chain A, domain 1"/>
    <property type="match status" value="1"/>
</dbReference>
<dbReference type="NCBIfam" id="NF005675">
    <property type="entry name" value="PRK07468.1"/>
    <property type="match status" value="1"/>
</dbReference>
<dbReference type="InterPro" id="IPR001753">
    <property type="entry name" value="Enoyl-CoA_hydra/iso"/>
</dbReference>
<organism evidence="2">
    <name type="scientific">Boseongicola sp. SB0664_bin_43</name>
    <dbReference type="NCBI Taxonomy" id="2604844"/>
    <lineage>
        <taxon>Bacteria</taxon>
        <taxon>Pseudomonadati</taxon>
        <taxon>Pseudomonadota</taxon>
        <taxon>Alphaproteobacteria</taxon>
        <taxon>Rhodobacterales</taxon>
        <taxon>Paracoccaceae</taxon>
        <taxon>Boseongicola</taxon>
    </lineage>
</organism>
<dbReference type="CDD" id="cd06558">
    <property type="entry name" value="crotonase-like"/>
    <property type="match status" value="1"/>
</dbReference>
<comment type="similarity">
    <text evidence="1">Belongs to the enoyl-CoA hydratase/isomerase family.</text>
</comment>
<gene>
    <name evidence="2" type="ORF">F4Y60_12435</name>
</gene>
<dbReference type="PANTHER" id="PTHR42964:SF1">
    <property type="entry name" value="POLYKETIDE BIOSYNTHESIS ENOYL-COA HYDRATASE PKSH-RELATED"/>
    <property type="match status" value="1"/>
</dbReference>
<evidence type="ECO:0000313" key="2">
    <source>
        <dbReference type="EMBL" id="MXY34866.1"/>
    </source>
</evidence>
<protein>
    <submittedName>
        <fullName evidence="2">Crotonase/enoyl-CoA hydratase family protein</fullName>
    </submittedName>
</protein>
<dbReference type="InterPro" id="IPR029045">
    <property type="entry name" value="ClpP/crotonase-like_dom_sf"/>
</dbReference>
<evidence type="ECO:0000256" key="1">
    <source>
        <dbReference type="ARBA" id="ARBA00005254"/>
    </source>
</evidence>
<dbReference type="AlphaFoldDB" id="A0A6B0Y6W1"/>
<reference evidence="2" key="1">
    <citation type="submission" date="2019-09" db="EMBL/GenBank/DDBJ databases">
        <title>Characterisation of the sponge microbiome using genome-centric metagenomics.</title>
        <authorList>
            <person name="Engelberts J.P."/>
            <person name="Robbins S.J."/>
            <person name="De Goeij J.M."/>
            <person name="Aranda M."/>
            <person name="Bell S.C."/>
            <person name="Webster N.S."/>
        </authorList>
    </citation>
    <scope>NUCLEOTIDE SEQUENCE</scope>
    <source>
        <strain evidence="2">SB0664_bin_43</strain>
    </source>
</reference>
<dbReference type="PANTHER" id="PTHR42964">
    <property type="entry name" value="ENOYL-COA HYDRATASE"/>
    <property type="match status" value="1"/>
</dbReference>
<dbReference type="Pfam" id="PF00378">
    <property type="entry name" value="ECH_1"/>
    <property type="match status" value="1"/>
</dbReference>
<dbReference type="GO" id="GO:0008300">
    <property type="term" value="P:isoprenoid catabolic process"/>
    <property type="evidence" value="ECO:0007669"/>
    <property type="project" value="TreeGrafter"/>
</dbReference>
<proteinExistence type="inferred from homology"/>